<dbReference type="AlphaFoldDB" id="A0A1E4RN69"/>
<accession>A0A1E4RN69</accession>
<dbReference type="RefSeq" id="XP_020077766.1">
    <property type="nucleotide sequence ID" value="XM_020220816.1"/>
</dbReference>
<dbReference type="Proteomes" id="UP000095085">
    <property type="component" value="Unassembled WGS sequence"/>
</dbReference>
<name>A0A1E4RN69_9ASCO</name>
<gene>
    <name evidence="1" type="ORF">HYPBUDRAFT_152053</name>
</gene>
<dbReference type="EMBL" id="KV454539">
    <property type="protein sequence ID" value="ODV68699.1"/>
    <property type="molecule type" value="Genomic_DNA"/>
</dbReference>
<reference evidence="2" key="1">
    <citation type="submission" date="2016-05" db="EMBL/GenBank/DDBJ databases">
        <title>Comparative genomics of biotechnologically important yeasts.</title>
        <authorList>
            <consortium name="DOE Joint Genome Institute"/>
            <person name="Riley R."/>
            <person name="Haridas S."/>
            <person name="Wolfe K.H."/>
            <person name="Lopes M.R."/>
            <person name="Hittinger C.T."/>
            <person name="Goker M."/>
            <person name="Salamov A."/>
            <person name="Wisecaver J."/>
            <person name="Long T.M."/>
            <person name="Aerts A.L."/>
            <person name="Barry K."/>
            <person name="Choi C."/>
            <person name="Clum A."/>
            <person name="Coughlan A.Y."/>
            <person name="Deshpande S."/>
            <person name="Douglass A.P."/>
            <person name="Hanson S.J."/>
            <person name="Klenk H.-P."/>
            <person name="Labutti K."/>
            <person name="Lapidus A."/>
            <person name="Lindquist E."/>
            <person name="Lipzen A."/>
            <person name="Meier-Kolthoff J.P."/>
            <person name="Ohm R.A."/>
            <person name="Otillar R.P."/>
            <person name="Pangilinan J."/>
            <person name="Peng Y."/>
            <person name="Rokas A."/>
            <person name="Rosa C.A."/>
            <person name="Scheuner C."/>
            <person name="Sibirny A.A."/>
            <person name="Slot J.C."/>
            <person name="Stielow J.B."/>
            <person name="Sun H."/>
            <person name="Kurtzman C.P."/>
            <person name="Blackwell M."/>
            <person name="Grigoriev I.V."/>
            <person name="Jeffries T.W."/>
        </authorList>
    </citation>
    <scope>NUCLEOTIDE SEQUENCE [LARGE SCALE GENOMIC DNA]</scope>
    <source>
        <strain evidence="2">NRRL Y-1933</strain>
    </source>
</reference>
<keyword evidence="2" id="KW-1185">Reference proteome</keyword>
<dbReference type="GeneID" id="30995366"/>
<evidence type="ECO:0000313" key="1">
    <source>
        <dbReference type="EMBL" id="ODV68699.1"/>
    </source>
</evidence>
<evidence type="ECO:0000313" key="2">
    <source>
        <dbReference type="Proteomes" id="UP000095085"/>
    </source>
</evidence>
<protein>
    <submittedName>
        <fullName evidence="1">Uncharacterized protein</fullName>
    </submittedName>
</protein>
<organism evidence="1 2">
    <name type="scientific">Hyphopichia burtonii NRRL Y-1933</name>
    <dbReference type="NCBI Taxonomy" id="984485"/>
    <lineage>
        <taxon>Eukaryota</taxon>
        <taxon>Fungi</taxon>
        <taxon>Dikarya</taxon>
        <taxon>Ascomycota</taxon>
        <taxon>Saccharomycotina</taxon>
        <taxon>Pichiomycetes</taxon>
        <taxon>Debaryomycetaceae</taxon>
        <taxon>Hyphopichia</taxon>
    </lineage>
</organism>
<proteinExistence type="predicted"/>
<sequence>MIVEEFVITTQIYILNAVHHLIANNKSNSLEIFSSYLILANQLSSSYTPASPNLTPALPVTYYTYRACHLLPWSGLMLKLDHLP</sequence>